<dbReference type="CDD" id="cd05013">
    <property type="entry name" value="SIS_RpiR"/>
    <property type="match status" value="1"/>
</dbReference>
<evidence type="ECO:0000256" key="2">
    <source>
        <dbReference type="ARBA" id="ARBA00023125"/>
    </source>
</evidence>
<evidence type="ECO:0000256" key="1">
    <source>
        <dbReference type="ARBA" id="ARBA00023015"/>
    </source>
</evidence>
<dbReference type="GO" id="GO:0003700">
    <property type="term" value="F:DNA-binding transcription factor activity"/>
    <property type="evidence" value="ECO:0007669"/>
    <property type="project" value="InterPro"/>
</dbReference>
<sequence length="306" mass="32949">MTDSLPRETGADACRCPETMPALRQCLAGLATDAPPQLAKLAHWLIDRPEEIAFNSVRMLAALADCNANTVVRLARTLGHTGYDPLRAAVQEMLRTPPSGYAARAAALATRGAADVFAEMKSAAHANIDLLFTPELSAGLSECIDALLNARQVHCIGVRSCFAVAHYFTYVGAMAFPNIRPAPGQPGQILDTLSACTPDDVVIAVSYEDYSLEVVRGCQIARESGARVLALTDSYASPIAEGAWQVIRLPMAGPHLLPSLVTAFHLVELLLAELSARDPKTEARVRDFEARLLHYGGYVRRGQADR</sequence>
<name>F2IYT4_POLGS</name>
<dbReference type="InterPro" id="IPR000281">
    <property type="entry name" value="HTH_RpiR"/>
</dbReference>
<dbReference type="RefSeq" id="WP_013651848.1">
    <property type="nucleotide sequence ID" value="NC_015259.1"/>
</dbReference>
<proteinExistence type="predicted"/>
<dbReference type="Pfam" id="PF01418">
    <property type="entry name" value="HTH_6"/>
    <property type="match status" value="1"/>
</dbReference>
<keyword evidence="1" id="KW-0805">Transcription regulation</keyword>
<dbReference type="Proteomes" id="UP000008130">
    <property type="component" value="Chromosome"/>
</dbReference>
<evidence type="ECO:0000313" key="6">
    <source>
        <dbReference type="EMBL" id="ADZ69531.1"/>
    </source>
</evidence>
<dbReference type="GO" id="GO:0003677">
    <property type="term" value="F:DNA binding"/>
    <property type="evidence" value="ECO:0007669"/>
    <property type="project" value="UniProtKB-KW"/>
</dbReference>
<dbReference type="GO" id="GO:0097367">
    <property type="term" value="F:carbohydrate derivative binding"/>
    <property type="evidence" value="ECO:0007669"/>
    <property type="project" value="InterPro"/>
</dbReference>
<dbReference type="PATRIC" id="fig|991905.3.peg.1123"/>
<keyword evidence="3" id="KW-0804">Transcription</keyword>
<evidence type="ECO:0000259" key="5">
    <source>
        <dbReference type="PROSITE" id="PS51464"/>
    </source>
</evidence>
<feature type="domain" description="HTH rpiR-type" evidence="4">
    <location>
        <begin position="21"/>
        <end position="97"/>
    </location>
</feature>
<dbReference type="InterPro" id="IPR009057">
    <property type="entry name" value="Homeodomain-like_sf"/>
</dbReference>
<dbReference type="PROSITE" id="PS51464">
    <property type="entry name" value="SIS"/>
    <property type="match status" value="1"/>
</dbReference>
<dbReference type="InterPro" id="IPR035472">
    <property type="entry name" value="RpiR-like_SIS"/>
</dbReference>
<dbReference type="SUPFAM" id="SSF53697">
    <property type="entry name" value="SIS domain"/>
    <property type="match status" value="1"/>
</dbReference>
<dbReference type="InterPro" id="IPR046348">
    <property type="entry name" value="SIS_dom_sf"/>
</dbReference>
<dbReference type="PANTHER" id="PTHR30514:SF18">
    <property type="entry name" value="RPIR-FAMILY TRANSCRIPTIONAL REGULATOR"/>
    <property type="match status" value="1"/>
</dbReference>
<dbReference type="HOGENOM" id="CLU_055769_1_3_5"/>
<gene>
    <name evidence="6" type="ordered locus">SL003B_1102</name>
</gene>
<protein>
    <submittedName>
        <fullName evidence="6">Transcriptional regulator, RpiR family</fullName>
    </submittedName>
</protein>
<evidence type="ECO:0000256" key="3">
    <source>
        <dbReference type="ARBA" id="ARBA00023163"/>
    </source>
</evidence>
<dbReference type="PROSITE" id="PS51071">
    <property type="entry name" value="HTH_RPIR"/>
    <property type="match status" value="1"/>
</dbReference>
<dbReference type="KEGG" id="pgv:SL003B_1102"/>
<dbReference type="eggNOG" id="COG1737">
    <property type="taxonomic scope" value="Bacteria"/>
</dbReference>
<dbReference type="Pfam" id="PF01380">
    <property type="entry name" value="SIS"/>
    <property type="match status" value="1"/>
</dbReference>
<dbReference type="OrthoDB" id="3574600at2"/>
<evidence type="ECO:0000259" key="4">
    <source>
        <dbReference type="PROSITE" id="PS51071"/>
    </source>
</evidence>
<reference evidence="6 7" key="1">
    <citation type="journal article" date="2011" name="J. Bacteriol.">
        <title>Complete genome sequence of Polymorphum gilvum SL003B-26A1T, a crude oil-degrading bacterium from oil-polluted saline soil.</title>
        <authorList>
            <person name="Li S.G."/>
            <person name="Tang Y.Q."/>
            <person name="Nie Y."/>
            <person name="Cai M."/>
            <person name="Wu X.L."/>
        </authorList>
    </citation>
    <scope>NUCLEOTIDE SEQUENCE [LARGE SCALE GENOMIC DNA]</scope>
    <source>
        <strain evidence="7">LMG 25793 / CGMCC 1.9160 / SL003B-26A1</strain>
    </source>
</reference>
<dbReference type="STRING" id="991905.SL003B_1102"/>
<dbReference type="AlphaFoldDB" id="F2IYT4"/>
<evidence type="ECO:0000313" key="7">
    <source>
        <dbReference type="Proteomes" id="UP000008130"/>
    </source>
</evidence>
<accession>F2IYT4</accession>
<keyword evidence="2" id="KW-0238">DNA-binding</keyword>
<dbReference type="InterPro" id="IPR036388">
    <property type="entry name" value="WH-like_DNA-bd_sf"/>
</dbReference>
<dbReference type="SUPFAM" id="SSF46689">
    <property type="entry name" value="Homeodomain-like"/>
    <property type="match status" value="1"/>
</dbReference>
<dbReference type="Gene3D" id="1.10.10.10">
    <property type="entry name" value="Winged helix-like DNA-binding domain superfamily/Winged helix DNA-binding domain"/>
    <property type="match status" value="1"/>
</dbReference>
<dbReference type="EMBL" id="CP002568">
    <property type="protein sequence ID" value="ADZ69531.1"/>
    <property type="molecule type" value="Genomic_DNA"/>
</dbReference>
<keyword evidence="7" id="KW-1185">Reference proteome</keyword>
<dbReference type="InterPro" id="IPR047640">
    <property type="entry name" value="RpiR-like"/>
</dbReference>
<dbReference type="Gene3D" id="3.40.50.10490">
    <property type="entry name" value="Glucose-6-phosphate isomerase like protein, domain 1"/>
    <property type="match status" value="1"/>
</dbReference>
<dbReference type="InterPro" id="IPR001347">
    <property type="entry name" value="SIS_dom"/>
</dbReference>
<organism evidence="6 7">
    <name type="scientific">Polymorphum gilvum (strain LMG 25793 / CGMCC 1.9160 / SL003B-26A1)</name>
    <dbReference type="NCBI Taxonomy" id="991905"/>
    <lineage>
        <taxon>Bacteria</taxon>
        <taxon>Pseudomonadati</taxon>
        <taxon>Pseudomonadota</taxon>
        <taxon>Alphaproteobacteria</taxon>
        <taxon>Rhodobacterales</taxon>
        <taxon>Paracoccaceae</taxon>
        <taxon>Polymorphum</taxon>
    </lineage>
</organism>
<feature type="domain" description="SIS" evidence="5">
    <location>
        <begin position="143"/>
        <end position="280"/>
    </location>
</feature>
<dbReference type="GO" id="GO:1901135">
    <property type="term" value="P:carbohydrate derivative metabolic process"/>
    <property type="evidence" value="ECO:0007669"/>
    <property type="project" value="InterPro"/>
</dbReference>
<dbReference type="PANTHER" id="PTHR30514">
    <property type="entry name" value="GLUCOKINASE"/>
    <property type="match status" value="1"/>
</dbReference>